<evidence type="ECO:0000259" key="3">
    <source>
        <dbReference type="Pfam" id="PF07693"/>
    </source>
</evidence>
<organism evidence="4 5">
    <name type="scientific">Candidatus Desulfatibia vada</name>
    <dbReference type="NCBI Taxonomy" id="2841696"/>
    <lineage>
        <taxon>Bacteria</taxon>
        <taxon>Pseudomonadati</taxon>
        <taxon>Thermodesulfobacteriota</taxon>
        <taxon>Desulfobacteria</taxon>
        <taxon>Desulfobacterales</taxon>
        <taxon>Desulfobacterales incertae sedis</taxon>
        <taxon>Candidatus Desulfatibia</taxon>
    </lineage>
</organism>
<dbReference type="InterPro" id="IPR011646">
    <property type="entry name" value="KAP_P-loop"/>
</dbReference>
<sequence>MRSVSEQESSKLNKDTLTNVRETEPEVCPTRLIDDTPADEDLLAFHDDIGPHERVARTIAELISSPEESGGKTIGLEGGWGAGKTTVIKMIEKQLSDNEDITVLSFDAWAHEGDPLRRTYLESLIQHFKSIGWVDKIEWNKTLDKLAKRRRVTTTRTIPKTTILGTLFVISAFLVPLGVPFLETSLSKGITFGSSRPISWSFVFGLLFTTAPFLVLIGNLVRTVFKRNVNKNAGESSDKSQDDGKEISDWAFITGNAITETKQDTTETPEPTSIEFEGDFRKLMREALPENSNKKAAIVLDNLDRVDPKDALSIWATLQTFLQDRNTRKEQWFDKLWIIVPYDPIGLRQLWDKRDTISETLDMKEEDPASGHEVDEPVMSDSFIDKSFQLRFEVPPPVLSNWKEYLKKLVSEALPTHPEEDRHTIYRVFNVCRAKDGEAPTPRELKLYVNQIGAIHRQWGDDFHIGHVAYYVILRRKQSNIRKGLLEGALPHSKIKSILPPNLEANLAGLTFNVQARLGQQLLLRDPINSALTENDAEGLQKLEKLHADAFLAVLEDEATSMLADSDAKIVVNAALCLDEIEVLKDQERNETSTIIRELGRAAVSLTSWAPIDESLYGGIVAVCKLVSDLEVSKKVVATLRQTIKELEATAVTDDNIAGLVFMSDQIDEIGHQDALDSPFTLPVDAQGWVEVCSHIRKYEEKRWPLFTPEVKFDEISELFCTSVTTGQFADAESKAVYVTQITPCSSKWNSLAIAIEQRLNASQNPNVKEVNRLLKELSLLLQYGCDNAVDVLKRLADGGHLMHLLHLAESENHIECKAWCIVTFLEHQPGAAATPEVGNSAAGHANLTNLLKTDDAVLAETMVDKLSAHGNLNLLLSIVDERNNYDPLVLRCLRIVVDQEMYENFITPLVIIERWPDLWEYLDEDEADNRFDKVIGFLCEKSSLIKEVQEKEDGFDYENVGLYFAICKASSSGSFREWCRAGLENLDVNTWLNELKKGGLALELMLTLMESGISVALKQPYQDALVQHAKGVLNGSVKLSNDLISQRSKVIDGLGADAARTILRSRLCQAAIDQDGKCADGFFEMYGDEIADDATLTENSNTVAKLFSPLVRERALGGLRWIRGVINNNPEFLEKHAGTASVQDFRERLQGELGKTSEEDGETHNLIEEIASILGIEPVEKPPEDEADTEDSMSEDNGSEEENSSEE</sequence>
<dbReference type="Proteomes" id="UP000605201">
    <property type="component" value="Unassembled WGS sequence"/>
</dbReference>
<dbReference type="Gene3D" id="3.40.50.300">
    <property type="entry name" value="P-loop containing nucleotide triphosphate hydrolases"/>
    <property type="match status" value="1"/>
</dbReference>
<gene>
    <name evidence="4" type="ORF">H8D96_03440</name>
</gene>
<evidence type="ECO:0000313" key="5">
    <source>
        <dbReference type="Proteomes" id="UP000605201"/>
    </source>
</evidence>
<feature type="domain" description="KAP NTPase" evidence="3">
    <location>
        <begin position="55"/>
        <end position="323"/>
    </location>
</feature>
<evidence type="ECO:0000256" key="1">
    <source>
        <dbReference type="SAM" id="MobiDB-lite"/>
    </source>
</evidence>
<proteinExistence type="predicted"/>
<comment type="caution">
    <text evidence="4">The sequence shown here is derived from an EMBL/GenBank/DDBJ whole genome shotgun (WGS) entry which is preliminary data.</text>
</comment>
<feature type="domain" description="KAP NTPase" evidence="3">
    <location>
        <begin position="380"/>
        <end position="457"/>
    </location>
</feature>
<keyword evidence="2" id="KW-0472">Membrane</keyword>
<feature type="region of interest" description="Disordered" evidence="1">
    <location>
        <begin position="1"/>
        <end position="20"/>
    </location>
</feature>
<dbReference type="Pfam" id="PF07693">
    <property type="entry name" value="KAP_NTPase"/>
    <property type="match status" value="2"/>
</dbReference>
<accession>A0A8J6NYM4</accession>
<feature type="transmembrane region" description="Helical" evidence="2">
    <location>
        <begin position="198"/>
        <end position="221"/>
    </location>
</feature>
<protein>
    <recommendedName>
        <fullName evidence="3">KAP NTPase domain-containing protein</fullName>
    </recommendedName>
</protein>
<keyword evidence="2" id="KW-1133">Transmembrane helix</keyword>
<dbReference type="EMBL" id="JACNIG010000096">
    <property type="protein sequence ID" value="MBC8430953.1"/>
    <property type="molecule type" value="Genomic_DNA"/>
</dbReference>
<keyword evidence="2" id="KW-0812">Transmembrane</keyword>
<feature type="region of interest" description="Disordered" evidence="1">
    <location>
        <begin position="1173"/>
        <end position="1208"/>
    </location>
</feature>
<feature type="compositionally biased region" description="Acidic residues" evidence="1">
    <location>
        <begin position="1186"/>
        <end position="1208"/>
    </location>
</feature>
<evidence type="ECO:0000313" key="4">
    <source>
        <dbReference type="EMBL" id="MBC8430953.1"/>
    </source>
</evidence>
<feature type="transmembrane region" description="Helical" evidence="2">
    <location>
        <begin position="158"/>
        <end position="178"/>
    </location>
</feature>
<dbReference type="SUPFAM" id="SSF52540">
    <property type="entry name" value="P-loop containing nucleoside triphosphate hydrolases"/>
    <property type="match status" value="1"/>
</dbReference>
<evidence type="ECO:0000256" key="2">
    <source>
        <dbReference type="SAM" id="Phobius"/>
    </source>
</evidence>
<name>A0A8J6NYM4_9BACT</name>
<dbReference type="InterPro" id="IPR027417">
    <property type="entry name" value="P-loop_NTPase"/>
</dbReference>
<reference evidence="4 5" key="1">
    <citation type="submission" date="2020-08" db="EMBL/GenBank/DDBJ databases">
        <title>Bridging the membrane lipid divide: bacteria of the FCB group superphylum have the potential to synthesize archaeal ether lipids.</title>
        <authorList>
            <person name="Villanueva L."/>
            <person name="Von Meijenfeldt F.A.B."/>
            <person name="Westbye A.B."/>
            <person name="Yadav S."/>
            <person name="Hopmans E.C."/>
            <person name="Dutilh B.E."/>
            <person name="Sinninghe Damste J.S."/>
        </authorList>
    </citation>
    <scope>NUCLEOTIDE SEQUENCE [LARGE SCALE GENOMIC DNA]</scope>
    <source>
        <strain evidence="4">NIOZ-UU17</strain>
    </source>
</reference>
<dbReference type="AlphaFoldDB" id="A0A8J6NYM4"/>